<dbReference type="Pfam" id="PF05545">
    <property type="entry name" value="FixQ"/>
    <property type="match status" value="1"/>
</dbReference>
<evidence type="ECO:0000313" key="3">
    <source>
        <dbReference type="EMBL" id="KKL88645.1"/>
    </source>
</evidence>
<keyword evidence="2" id="KW-0812">Transmembrane</keyword>
<feature type="non-terminal residue" evidence="3">
    <location>
        <position position="1"/>
    </location>
</feature>
<feature type="transmembrane region" description="Helical" evidence="2">
    <location>
        <begin position="282"/>
        <end position="300"/>
    </location>
</feature>
<dbReference type="InterPro" id="IPR008621">
    <property type="entry name" value="Cbb3-typ_cyt_oxidase_comp"/>
</dbReference>
<dbReference type="AlphaFoldDB" id="A0A0F9I488"/>
<comment type="caution">
    <text evidence="3">The sequence shown here is derived from an EMBL/GenBank/DDBJ whole genome shotgun (WGS) entry which is preliminary data.</text>
</comment>
<reference evidence="3" key="1">
    <citation type="journal article" date="2015" name="Nature">
        <title>Complex archaea that bridge the gap between prokaryotes and eukaryotes.</title>
        <authorList>
            <person name="Spang A."/>
            <person name="Saw J.H."/>
            <person name="Jorgensen S.L."/>
            <person name="Zaremba-Niedzwiedzka K."/>
            <person name="Martijn J."/>
            <person name="Lind A.E."/>
            <person name="van Eijk R."/>
            <person name="Schleper C."/>
            <person name="Guy L."/>
            <person name="Ettema T.J."/>
        </authorList>
    </citation>
    <scope>NUCLEOTIDE SEQUENCE</scope>
</reference>
<evidence type="ECO:0000256" key="1">
    <source>
        <dbReference type="SAM" id="MobiDB-lite"/>
    </source>
</evidence>
<evidence type="ECO:0000256" key="2">
    <source>
        <dbReference type="SAM" id="Phobius"/>
    </source>
</evidence>
<keyword evidence="2" id="KW-0472">Membrane</keyword>
<gene>
    <name evidence="3" type="ORF">LCGC14_1922610</name>
</gene>
<accession>A0A0F9I488</accession>
<dbReference type="Gene3D" id="3.40.50.300">
    <property type="entry name" value="P-loop containing nucleotide triphosphate hydrolases"/>
    <property type="match status" value="1"/>
</dbReference>
<feature type="region of interest" description="Disordered" evidence="1">
    <location>
        <begin position="311"/>
        <end position="346"/>
    </location>
</feature>
<dbReference type="EMBL" id="LAZR01020505">
    <property type="protein sequence ID" value="KKL88645.1"/>
    <property type="molecule type" value="Genomic_DNA"/>
</dbReference>
<dbReference type="InterPro" id="IPR027417">
    <property type="entry name" value="P-loop_NTPase"/>
</dbReference>
<evidence type="ECO:0008006" key="4">
    <source>
        <dbReference type="Google" id="ProtNLM"/>
    </source>
</evidence>
<keyword evidence="2" id="KW-1133">Transmembrane helix</keyword>
<name>A0A0F9I488_9ZZZZ</name>
<proteinExistence type="predicted"/>
<dbReference type="CDD" id="cd01324">
    <property type="entry name" value="cbb3_Oxidase_CcoQ"/>
    <property type="match status" value="1"/>
</dbReference>
<organism evidence="3">
    <name type="scientific">marine sediment metagenome</name>
    <dbReference type="NCBI Taxonomy" id="412755"/>
    <lineage>
        <taxon>unclassified sequences</taxon>
        <taxon>metagenomes</taxon>
        <taxon>ecological metagenomes</taxon>
    </lineage>
</organism>
<protein>
    <recommendedName>
        <fullName evidence="4">SF4 helicase domain-containing protein</fullName>
    </recommendedName>
</protein>
<sequence>EEDQGLRFLQAGTALGTHKGMIKIPVWDCKKNQQASCDLSHRKNMEPVPENDTGQPEWDEESDYRACTYCKDNASEYLKHYRIASWFELIEKTENLASHMIQRAAAFSMQYNGGNLQLMCYPRFTATVDDLMSDLDELEGNLGFVPDLIILDYADILLESGNDERERLDRIWKKMAGMAGKRKVLVVTASQGTRKSLMSKSIKTDQVAEDIRKLAHIDLGIGLNQFVKEDERDERKAMIMRLSVMVKRHGETPSEECFVLQNLGLGQPAMDTYSFLRELADSWALLILTLIFLGVIGWAYRPGSRALHDDAADVPFRNEDPEQSRPEQSRPEQSRNDHARQDGACK</sequence>